<evidence type="ECO:0000313" key="2">
    <source>
        <dbReference type="EMBL" id="TYT30149.1"/>
    </source>
</evidence>
<name>A0ABY3NXP3_9ENTR</name>
<accession>A0ABY3NXP3</accession>
<comment type="caution">
    <text evidence="2">The sequence shown here is derived from an EMBL/GenBank/DDBJ whole genome shotgun (WGS) entry which is preliminary data.</text>
</comment>
<keyword evidence="1" id="KW-0472">Membrane</keyword>
<evidence type="ECO:0008006" key="4">
    <source>
        <dbReference type="Google" id="ProtNLM"/>
    </source>
</evidence>
<keyword evidence="3" id="KW-1185">Reference proteome</keyword>
<dbReference type="RefSeq" id="WP_129036358.1">
    <property type="nucleotide sequence ID" value="NZ_SDDX01000034.1"/>
</dbReference>
<evidence type="ECO:0000313" key="3">
    <source>
        <dbReference type="Proteomes" id="UP000323910"/>
    </source>
</evidence>
<feature type="transmembrane region" description="Helical" evidence="1">
    <location>
        <begin position="198"/>
        <end position="218"/>
    </location>
</feature>
<feature type="transmembrane region" description="Helical" evidence="1">
    <location>
        <begin position="154"/>
        <end position="177"/>
    </location>
</feature>
<sequence length="287" mass="31920">MNMNEWHTDPNPWDNHDSHPFPSMNPMLGDMAMLNDTLISQSHHILLLTLEEAQEVTDEMLGNIDSFFSYRAGPGNIKDAMDGFHFLSRLTTYYNPAGQLLINFKSLGIKAVEYTLNGHSYIKITGYPGLRRILQGTRYGARNVQIMEMGIGRLGYFGAITGGIKCCIYFSLAWRAIELIFKSDYTLNDFLVDIPMDAVKAMVAGVVIGAIGGGFMLISGSILITPFCIIAIGFATNIGFNIIDDKLNLSTSLKKGLLTAITERNKISAWNLQHNDHFFSNSFSQGW</sequence>
<feature type="transmembrane region" description="Helical" evidence="1">
    <location>
        <begin position="224"/>
        <end position="243"/>
    </location>
</feature>
<reference evidence="2 3" key="1">
    <citation type="submission" date="2019-08" db="EMBL/GenBank/DDBJ databases">
        <title>The draft genome of Lelliottia nimipressuralis strain CICC 24156.</title>
        <authorList>
            <person name="Wu W."/>
            <person name="Feng Y."/>
            <person name="Zong Z."/>
        </authorList>
    </citation>
    <scope>NUCLEOTIDE SEQUENCE [LARGE SCALE GENOMIC DNA]</scope>
    <source>
        <strain evidence="2 3">CICC 24156</strain>
    </source>
</reference>
<gene>
    <name evidence="2" type="ORF">FZO59_20130</name>
</gene>
<dbReference type="EMBL" id="VTFR01000012">
    <property type="protein sequence ID" value="TYT30149.1"/>
    <property type="molecule type" value="Genomic_DNA"/>
</dbReference>
<dbReference type="Proteomes" id="UP000323910">
    <property type="component" value="Unassembled WGS sequence"/>
</dbReference>
<keyword evidence="1" id="KW-1133">Transmembrane helix</keyword>
<keyword evidence="1" id="KW-0812">Transmembrane</keyword>
<organism evidence="2 3">
    <name type="scientific">Lelliottia nimipressuralis</name>
    <dbReference type="NCBI Taxonomy" id="69220"/>
    <lineage>
        <taxon>Bacteria</taxon>
        <taxon>Pseudomonadati</taxon>
        <taxon>Pseudomonadota</taxon>
        <taxon>Gammaproteobacteria</taxon>
        <taxon>Enterobacterales</taxon>
        <taxon>Enterobacteriaceae</taxon>
        <taxon>Lelliottia</taxon>
    </lineage>
</organism>
<proteinExistence type="predicted"/>
<evidence type="ECO:0000256" key="1">
    <source>
        <dbReference type="SAM" id="Phobius"/>
    </source>
</evidence>
<protein>
    <recommendedName>
        <fullName evidence="4">ImpA domain-containing protein</fullName>
    </recommendedName>
</protein>